<dbReference type="AlphaFoldDB" id="A0A417YX21"/>
<dbReference type="InterPro" id="IPR025330">
    <property type="entry name" value="DUF4236"/>
</dbReference>
<dbReference type="EMBL" id="QWEG01000003">
    <property type="protein sequence ID" value="RHW42038.1"/>
    <property type="molecule type" value="Genomic_DNA"/>
</dbReference>
<sequence length="364" mass="41047">MSLRFRKSFKIAPGVRMTVGKKGVGVSAGVPGLRYSINSSGRRTSTVGIPGSGLSYSKSSGGRTYKSDAYRKRSELAKQEREMQKLEAQEQVRLEVELFNNKLALLTSIHHECDDAIEWLEVASTSIPFDSTLPGPLQTEAAARLSAYKPGFFERLFGWDKKRRAELVAAVEAAKNEDRETVDRWKRMTSIAKRILQGDIDAYFEVVDEFGPLDDLVEFGSGFEFGTDRPDEMHISFDVHATEVIPEKVLTLTKTGKLSEKNMTKTMYYDLIQDYVCSCALRIARDMFALLPVKNVYVHAYDENLNHATGHMEKVLILSVHYDRSTMDMLNFSLLDPSEALANFPHKMSFKKTKGFEEVEPILS</sequence>
<dbReference type="Proteomes" id="UP000284416">
    <property type="component" value="Unassembled WGS sequence"/>
</dbReference>
<comment type="caution">
    <text evidence="2">The sequence shown here is derived from an EMBL/GenBank/DDBJ whole genome shotgun (WGS) entry which is preliminary data.</text>
</comment>
<evidence type="ECO:0000313" key="2">
    <source>
        <dbReference type="EMBL" id="RHW42038.1"/>
    </source>
</evidence>
<dbReference type="RefSeq" id="WP_118919693.1">
    <property type="nucleotide sequence ID" value="NZ_QWEG01000003.1"/>
</dbReference>
<evidence type="ECO:0000313" key="3">
    <source>
        <dbReference type="Proteomes" id="UP000284416"/>
    </source>
</evidence>
<keyword evidence="3" id="KW-1185">Reference proteome</keyword>
<reference evidence="2 3" key="1">
    <citation type="journal article" date="2017" name="Int. J. Syst. Evol. Microbiol.">
        <title>Bacillus notoginsengisoli sp. nov., a novel bacterium isolated from the rhizosphere of Panax notoginseng.</title>
        <authorList>
            <person name="Zhang M.Y."/>
            <person name="Cheng J."/>
            <person name="Cai Y."/>
            <person name="Zhang T.Y."/>
            <person name="Wu Y.Y."/>
            <person name="Manikprabhu D."/>
            <person name="Li W.J."/>
            <person name="Zhang Y.X."/>
        </authorList>
    </citation>
    <scope>NUCLEOTIDE SEQUENCE [LARGE SCALE GENOMIC DNA]</scope>
    <source>
        <strain evidence="2 3">JCM 30743</strain>
    </source>
</reference>
<accession>A0A417YX21</accession>
<feature type="domain" description="DUF4236" evidence="1">
    <location>
        <begin position="3"/>
        <end position="57"/>
    </location>
</feature>
<dbReference type="Pfam" id="PF14020">
    <property type="entry name" value="DUF4236"/>
    <property type="match status" value="1"/>
</dbReference>
<dbReference type="OrthoDB" id="983149at2"/>
<proteinExistence type="predicted"/>
<protein>
    <submittedName>
        <fullName evidence="2">DUF4236 domain-containing protein</fullName>
    </submittedName>
</protein>
<name>A0A417YX21_9BACI</name>
<gene>
    <name evidence="2" type="ORF">D1B31_05195</name>
</gene>
<evidence type="ECO:0000259" key="1">
    <source>
        <dbReference type="Pfam" id="PF14020"/>
    </source>
</evidence>
<organism evidence="2 3">
    <name type="scientific">Neobacillus notoginsengisoli</name>
    <dbReference type="NCBI Taxonomy" id="1578198"/>
    <lineage>
        <taxon>Bacteria</taxon>
        <taxon>Bacillati</taxon>
        <taxon>Bacillota</taxon>
        <taxon>Bacilli</taxon>
        <taxon>Bacillales</taxon>
        <taxon>Bacillaceae</taxon>
        <taxon>Neobacillus</taxon>
    </lineage>
</organism>